<comment type="subunit">
    <text evidence="4 15">Homodimer.</text>
</comment>
<dbReference type="GO" id="GO:0006397">
    <property type="term" value="P:mRNA processing"/>
    <property type="evidence" value="ECO:0007669"/>
    <property type="project" value="UniProtKB-UniRule"/>
</dbReference>
<evidence type="ECO:0000256" key="1">
    <source>
        <dbReference type="ARBA" id="ARBA00000109"/>
    </source>
</evidence>
<keyword evidence="12 15" id="KW-0378">Hydrolase</keyword>
<dbReference type="SMART" id="SM00358">
    <property type="entry name" value="DSRM"/>
    <property type="match status" value="1"/>
</dbReference>
<evidence type="ECO:0000313" key="18">
    <source>
        <dbReference type="EMBL" id="MCR2042596.1"/>
    </source>
</evidence>
<dbReference type="PROSITE" id="PS50142">
    <property type="entry name" value="RNASE_3_2"/>
    <property type="match status" value="1"/>
</dbReference>
<dbReference type="EC" id="3.1.26.3" evidence="15"/>
<dbReference type="SMART" id="SM00535">
    <property type="entry name" value="RIBOc"/>
    <property type="match status" value="1"/>
</dbReference>
<evidence type="ECO:0000256" key="2">
    <source>
        <dbReference type="ARBA" id="ARBA00004496"/>
    </source>
</evidence>
<dbReference type="InterPro" id="IPR036389">
    <property type="entry name" value="RNase_III_sf"/>
</dbReference>
<evidence type="ECO:0000256" key="3">
    <source>
        <dbReference type="ARBA" id="ARBA00010183"/>
    </source>
</evidence>
<dbReference type="AlphaFoldDB" id="A0A9X2MFF8"/>
<dbReference type="PANTHER" id="PTHR11207">
    <property type="entry name" value="RIBONUCLEASE III"/>
    <property type="match status" value="1"/>
</dbReference>
<name>A0A9X2MFF8_9FIRM</name>
<comment type="cofactor">
    <cofactor evidence="15">
        <name>Mg(2+)</name>
        <dbReference type="ChEBI" id="CHEBI:18420"/>
    </cofactor>
</comment>
<keyword evidence="10 15" id="KW-0479">Metal-binding</keyword>
<evidence type="ECO:0000256" key="11">
    <source>
        <dbReference type="ARBA" id="ARBA00022759"/>
    </source>
</evidence>
<keyword evidence="6 15" id="KW-0698">rRNA processing</keyword>
<keyword evidence="19" id="KW-1185">Reference proteome</keyword>
<dbReference type="InterPro" id="IPR014720">
    <property type="entry name" value="dsRBD_dom"/>
</dbReference>
<dbReference type="PROSITE" id="PS00517">
    <property type="entry name" value="RNASE_3_1"/>
    <property type="match status" value="1"/>
</dbReference>
<keyword evidence="11 15" id="KW-0255">Endonuclease</keyword>
<feature type="binding site" evidence="15">
    <location>
        <position position="125"/>
    </location>
    <ligand>
        <name>Mg(2+)</name>
        <dbReference type="ChEBI" id="CHEBI:18420"/>
    </ligand>
</feature>
<dbReference type="InterPro" id="IPR000999">
    <property type="entry name" value="RNase_III_dom"/>
</dbReference>
<dbReference type="Proteomes" id="UP001142078">
    <property type="component" value="Unassembled WGS sequence"/>
</dbReference>
<keyword evidence="15" id="KW-0699">rRNA-binding</keyword>
<proteinExistence type="inferred from homology"/>
<evidence type="ECO:0000256" key="4">
    <source>
        <dbReference type="ARBA" id="ARBA00011738"/>
    </source>
</evidence>
<dbReference type="GO" id="GO:0042802">
    <property type="term" value="F:identical protein binding"/>
    <property type="evidence" value="ECO:0007669"/>
    <property type="project" value="UniProtKB-ARBA"/>
</dbReference>
<evidence type="ECO:0000256" key="8">
    <source>
        <dbReference type="ARBA" id="ARBA00022694"/>
    </source>
</evidence>
<evidence type="ECO:0000256" key="13">
    <source>
        <dbReference type="ARBA" id="ARBA00022842"/>
    </source>
</evidence>
<keyword evidence="9 15" id="KW-0540">Nuclease</keyword>
<dbReference type="PANTHER" id="PTHR11207:SF0">
    <property type="entry name" value="RIBONUCLEASE 3"/>
    <property type="match status" value="1"/>
</dbReference>
<dbReference type="CDD" id="cd10845">
    <property type="entry name" value="DSRM_RNAse_III_family"/>
    <property type="match status" value="1"/>
</dbReference>
<evidence type="ECO:0000256" key="12">
    <source>
        <dbReference type="ARBA" id="ARBA00022801"/>
    </source>
</evidence>
<dbReference type="Gene3D" id="1.10.1520.10">
    <property type="entry name" value="Ribonuclease III domain"/>
    <property type="match status" value="1"/>
</dbReference>
<dbReference type="GO" id="GO:0010468">
    <property type="term" value="P:regulation of gene expression"/>
    <property type="evidence" value="ECO:0007669"/>
    <property type="project" value="TreeGrafter"/>
</dbReference>
<feature type="active site" evidence="15">
    <location>
        <position position="128"/>
    </location>
</feature>
<dbReference type="GO" id="GO:0019843">
    <property type="term" value="F:rRNA binding"/>
    <property type="evidence" value="ECO:0007669"/>
    <property type="project" value="UniProtKB-KW"/>
</dbReference>
<dbReference type="NCBIfam" id="TIGR02191">
    <property type="entry name" value="RNaseIII"/>
    <property type="match status" value="1"/>
</dbReference>
<feature type="domain" description="RNase III" evidence="17">
    <location>
        <begin position="10"/>
        <end position="139"/>
    </location>
</feature>
<evidence type="ECO:0000256" key="14">
    <source>
        <dbReference type="ARBA" id="ARBA00022884"/>
    </source>
</evidence>
<dbReference type="Gene3D" id="3.30.160.20">
    <property type="match status" value="1"/>
</dbReference>
<keyword evidence="14 15" id="KW-0694">RNA-binding</keyword>
<keyword evidence="13 15" id="KW-0460">Magnesium</keyword>
<dbReference type="GO" id="GO:0005737">
    <property type="term" value="C:cytoplasm"/>
    <property type="evidence" value="ECO:0007669"/>
    <property type="project" value="UniProtKB-SubCell"/>
</dbReference>
<keyword evidence="5 15" id="KW-0963">Cytoplasm</keyword>
<dbReference type="GO" id="GO:0006364">
    <property type="term" value="P:rRNA processing"/>
    <property type="evidence" value="ECO:0007669"/>
    <property type="project" value="UniProtKB-UniRule"/>
</dbReference>
<evidence type="ECO:0000256" key="15">
    <source>
        <dbReference type="HAMAP-Rule" id="MF_00104"/>
    </source>
</evidence>
<dbReference type="Pfam" id="PF00035">
    <property type="entry name" value="dsrm"/>
    <property type="match status" value="1"/>
</dbReference>
<comment type="function">
    <text evidence="15">Digests double-stranded RNA. Involved in the processing of primary rRNA transcript to yield the immediate precursors to the large and small rRNAs (23S and 16S). Processes some mRNAs, and tRNAs when they are encoded in the rRNA operon. Processes pre-crRNA and tracrRNA of type II CRISPR loci if present in the organism.</text>
</comment>
<evidence type="ECO:0000256" key="10">
    <source>
        <dbReference type="ARBA" id="ARBA00022723"/>
    </source>
</evidence>
<dbReference type="GO" id="GO:0008033">
    <property type="term" value="P:tRNA processing"/>
    <property type="evidence" value="ECO:0007669"/>
    <property type="project" value="UniProtKB-KW"/>
</dbReference>
<evidence type="ECO:0000256" key="7">
    <source>
        <dbReference type="ARBA" id="ARBA00022664"/>
    </source>
</evidence>
<dbReference type="GO" id="GO:0004525">
    <property type="term" value="F:ribonuclease III activity"/>
    <property type="evidence" value="ECO:0007669"/>
    <property type="project" value="UniProtKB-UniRule"/>
</dbReference>
<evidence type="ECO:0000259" key="17">
    <source>
        <dbReference type="PROSITE" id="PS50142"/>
    </source>
</evidence>
<feature type="active site" evidence="15">
    <location>
        <position position="56"/>
    </location>
</feature>
<evidence type="ECO:0000259" key="16">
    <source>
        <dbReference type="PROSITE" id="PS50137"/>
    </source>
</evidence>
<comment type="catalytic activity">
    <reaction evidence="1 15">
        <text>Endonucleolytic cleavage to 5'-phosphomonoester.</text>
        <dbReference type="EC" id="3.1.26.3"/>
    </reaction>
</comment>
<organism evidence="18 19">
    <name type="scientific">Anaerosalibacter massiliensis</name>
    <dbReference type="NCBI Taxonomy" id="1347392"/>
    <lineage>
        <taxon>Bacteria</taxon>
        <taxon>Bacillati</taxon>
        <taxon>Bacillota</taxon>
        <taxon>Tissierellia</taxon>
        <taxon>Tissierellales</taxon>
        <taxon>Sporanaerobacteraceae</taxon>
        <taxon>Anaerosalibacter</taxon>
    </lineage>
</organism>
<dbReference type="FunFam" id="1.10.1520.10:FF:000001">
    <property type="entry name" value="Ribonuclease 3"/>
    <property type="match status" value="1"/>
</dbReference>
<dbReference type="HAMAP" id="MF_00104">
    <property type="entry name" value="RNase_III"/>
    <property type="match status" value="1"/>
</dbReference>
<dbReference type="CDD" id="cd00593">
    <property type="entry name" value="RIBOc"/>
    <property type="match status" value="1"/>
</dbReference>
<gene>
    <name evidence="15 18" type="primary">rnc</name>
    <name evidence="18" type="ORF">NSA23_00565</name>
</gene>
<evidence type="ECO:0000256" key="5">
    <source>
        <dbReference type="ARBA" id="ARBA00022490"/>
    </source>
</evidence>
<dbReference type="SUPFAM" id="SSF54768">
    <property type="entry name" value="dsRNA-binding domain-like"/>
    <property type="match status" value="1"/>
</dbReference>
<sequence>MKKSNRRKLIYNLQQELNYRFKDSKLLDGALTHSSYANEHKNGNIVYNERLEFLGDSVLNLAVSDYIYKKYSYFSEGNLTKIRATVVCESALALIAKRIKLGDYLLLGKGEEATGGRNRTSILADALEALIGAIYLDSEFKTAQKFVIDILEKEIIEASNKGELFIDYKTKLQEILQRTTKAKIEYRIEKEEGPDHDKKFHILALIDGKKLGKGCGGSKKEAEQMAAKEVLIRMGAKDE</sequence>
<reference evidence="18" key="1">
    <citation type="submission" date="2022-07" db="EMBL/GenBank/DDBJ databases">
        <title>Enhanced cultured diversity of the mouse gut microbiota enables custom-made synthetic communities.</title>
        <authorList>
            <person name="Afrizal A."/>
        </authorList>
    </citation>
    <scope>NUCLEOTIDE SEQUENCE</scope>
    <source>
        <strain evidence="18">DSM 29482</strain>
    </source>
</reference>
<comment type="subcellular location">
    <subcellularLocation>
        <location evidence="2 15">Cytoplasm</location>
    </subcellularLocation>
</comment>
<evidence type="ECO:0000256" key="9">
    <source>
        <dbReference type="ARBA" id="ARBA00022722"/>
    </source>
</evidence>
<evidence type="ECO:0000256" key="6">
    <source>
        <dbReference type="ARBA" id="ARBA00022552"/>
    </source>
</evidence>
<feature type="binding site" evidence="15">
    <location>
        <position position="128"/>
    </location>
    <ligand>
        <name>Mg(2+)</name>
        <dbReference type="ChEBI" id="CHEBI:18420"/>
    </ligand>
</feature>
<dbReference type="GO" id="GO:0046872">
    <property type="term" value="F:metal ion binding"/>
    <property type="evidence" value="ECO:0007669"/>
    <property type="project" value="UniProtKB-KW"/>
</dbReference>
<dbReference type="SUPFAM" id="SSF69065">
    <property type="entry name" value="RNase III domain-like"/>
    <property type="match status" value="1"/>
</dbReference>
<dbReference type="FunFam" id="3.30.160.20:FF:000003">
    <property type="entry name" value="Ribonuclease 3"/>
    <property type="match status" value="1"/>
</dbReference>
<keyword evidence="8 15" id="KW-0819">tRNA processing</keyword>
<comment type="similarity">
    <text evidence="3">Belongs to the ribonuclease III family.</text>
</comment>
<protein>
    <recommendedName>
        <fullName evidence="15">Ribonuclease 3</fullName>
        <ecNumber evidence="15">3.1.26.3</ecNumber>
    </recommendedName>
    <alternativeName>
        <fullName evidence="15">Ribonuclease III</fullName>
        <shortName evidence="15">RNase III</shortName>
    </alternativeName>
</protein>
<dbReference type="GO" id="GO:0003725">
    <property type="term" value="F:double-stranded RNA binding"/>
    <property type="evidence" value="ECO:0007669"/>
    <property type="project" value="TreeGrafter"/>
</dbReference>
<keyword evidence="7 15" id="KW-0507">mRNA processing</keyword>
<feature type="binding site" evidence="15">
    <location>
        <position position="52"/>
    </location>
    <ligand>
        <name>Mg(2+)</name>
        <dbReference type="ChEBI" id="CHEBI:18420"/>
    </ligand>
</feature>
<feature type="domain" description="DRBM" evidence="16">
    <location>
        <begin position="167"/>
        <end position="236"/>
    </location>
</feature>
<dbReference type="PROSITE" id="PS50137">
    <property type="entry name" value="DS_RBD"/>
    <property type="match status" value="1"/>
</dbReference>
<comment type="caution">
    <text evidence="18">The sequence shown here is derived from an EMBL/GenBank/DDBJ whole genome shotgun (WGS) entry which is preliminary data.</text>
</comment>
<dbReference type="Pfam" id="PF14622">
    <property type="entry name" value="Ribonucleas_3_3"/>
    <property type="match status" value="1"/>
</dbReference>
<dbReference type="InterPro" id="IPR011907">
    <property type="entry name" value="RNase_III"/>
</dbReference>
<evidence type="ECO:0000313" key="19">
    <source>
        <dbReference type="Proteomes" id="UP001142078"/>
    </source>
</evidence>
<dbReference type="EMBL" id="JANJZL010000001">
    <property type="protein sequence ID" value="MCR2042596.1"/>
    <property type="molecule type" value="Genomic_DNA"/>
</dbReference>
<accession>A0A9X2MFF8</accession>